<keyword evidence="6" id="KW-0675">Receptor</keyword>
<sequence>MNLRKLLLFIILAFISFSVNAQVTTSSITGFVKSDTGSPLDGATVKAVHQPSGTKYQTITKKDGNFTIPNTRVGGPYTITVGYVGYKTQTIDNVTLNLGEPFSTDITLATSTTVLQEVTIAGGRSSANAKTGASTVFNARQITTLPSISRSITDFTRLTPQASSGNSFAGRDGRFNNLQIDGANLNNNFGLSTDPQPGGGASPISIDAYDEISVNIAPYDVRQSGFTGAGLNVITKSGTNTFHGTAYGFYRDQSFNGKHVGNVDLTQTPQKNKVYGASLGGPIIKNKLFFFVNAEWENKSVPNGNDYVPAGSSASGLPSAAPKDSLDKFASVLKSKYAYAAGTYDNRPNYVTKNRKLLGKIDWNISDKQKLVLKYSDFKGSDQSPLNGSSVPNSGAGGFTIRGTSSAQFRLPNNRNSDQSIGFANSDYATDHVVQSGTLELNSNFNSRVSNQLLFAYTHIDDKRNSPAGIFPTIEIFDADGTVPGVTKGRNYMSAGTDPFTRNNEVVNNIADITDNFTYFAGRHTLTAGATYEYQKVGNAFMPGSESYYIYNSLNDFVTDAPPAFFSYNYSLVPGQPKVFSANLQIGQLGAYIQDEFNINSNFKLTYGLRGDVPTYLKQPISNPAIAALQFPDENGNLKSYSTGKWPKANILLSPRVGFRWKVPNEKGLVLRGGTGVFTGKIPFVFLTNMPSNSGVYQNGVVLNQAADLAGITFNPNPDAYLSKFPSTVTAKAPGSFVLIDRNFKFPQVFRTNLGIDKQLGNGFTANVDILYTKDLNAVKMRNANLIAPTGTLSGVDNRPYYPTSQTGASKFVNPSVGSVIVLENTKKGYSFSSTAQLSKAFSNGFYGSVAYTYTLATEVSPNPGSQATSAWQSIINRGTPNEEELYNSAYSIPHRIVGTISYRKEYAKHFASTLSLFYEGEAQGRFSYIVGGDINKDGNNASDLMYIYAKGSDVPFSNFTTTSGGVTTVKYTIAQQQAAYDQFVSNSPYLRKHKGQYAERNSALTPWYDRIDARFLQDFFIMAGSTKHTLEFSVDVLNVPNLLSKNWGIKDRYTINNPLSLKSIDANGTPVYNLAEFNKALVTSPYQNDISTFSTWGMQIGLRYIF</sequence>
<keyword evidence="2" id="KW-0472">Membrane</keyword>
<evidence type="ECO:0000256" key="1">
    <source>
        <dbReference type="ARBA" id="ARBA00004442"/>
    </source>
</evidence>
<evidence type="ECO:0000313" key="7">
    <source>
        <dbReference type="Proteomes" id="UP000326903"/>
    </source>
</evidence>
<evidence type="ECO:0000313" key="6">
    <source>
        <dbReference type="EMBL" id="KAA9040736.1"/>
    </source>
</evidence>
<dbReference type="InterPro" id="IPR036942">
    <property type="entry name" value="Beta-barrel_TonB_sf"/>
</dbReference>
<dbReference type="InterPro" id="IPR057601">
    <property type="entry name" value="Oar-like_b-barrel"/>
</dbReference>
<dbReference type="Gene3D" id="2.60.40.1120">
    <property type="entry name" value="Carboxypeptidase-like, regulatory domain"/>
    <property type="match status" value="1"/>
</dbReference>
<dbReference type="RefSeq" id="WP_150412795.1">
    <property type="nucleotide sequence ID" value="NZ_VYQF01000001.1"/>
</dbReference>
<comment type="caution">
    <text evidence="6">The sequence shown here is derived from an EMBL/GenBank/DDBJ whole genome shotgun (WGS) entry which is preliminary data.</text>
</comment>
<organism evidence="6 7">
    <name type="scientific">Ginsengibacter hankyongi</name>
    <dbReference type="NCBI Taxonomy" id="2607284"/>
    <lineage>
        <taxon>Bacteria</taxon>
        <taxon>Pseudomonadati</taxon>
        <taxon>Bacteroidota</taxon>
        <taxon>Chitinophagia</taxon>
        <taxon>Chitinophagales</taxon>
        <taxon>Chitinophagaceae</taxon>
        <taxon>Ginsengibacter</taxon>
    </lineage>
</organism>
<feature type="domain" description="TonB-dependent transporter Oar-like beta-barrel" evidence="5">
    <location>
        <begin position="234"/>
        <end position="1042"/>
    </location>
</feature>
<dbReference type="Pfam" id="PF13620">
    <property type="entry name" value="CarboxypepD_reg"/>
    <property type="match status" value="1"/>
</dbReference>
<feature type="signal peptide" evidence="4">
    <location>
        <begin position="1"/>
        <end position="21"/>
    </location>
</feature>
<dbReference type="InterPro" id="IPR008969">
    <property type="entry name" value="CarboxyPept-like_regulatory"/>
</dbReference>
<dbReference type="GO" id="GO:0009279">
    <property type="term" value="C:cell outer membrane"/>
    <property type="evidence" value="ECO:0007669"/>
    <property type="project" value="UniProtKB-SubCell"/>
</dbReference>
<dbReference type="SUPFAM" id="SSF49464">
    <property type="entry name" value="Carboxypeptidase regulatory domain-like"/>
    <property type="match status" value="1"/>
</dbReference>
<dbReference type="Proteomes" id="UP000326903">
    <property type="component" value="Unassembled WGS sequence"/>
</dbReference>
<keyword evidence="4" id="KW-0732">Signal</keyword>
<dbReference type="AlphaFoldDB" id="A0A5J5IIH8"/>
<proteinExistence type="predicted"/>
<dbReference type="EMBL" id="VYQF01000001">
    <property type="protein sequence ID" value="KAA9040736.1"/>
    <property type="molecule type" value="Genomic_DNA"/>
</dbReference>
<keyword evidence="7" id="KW-1185">Reference proteome</keyword>
<dbReference type="SUPFAM" id="SSF56935">
    <property type="entry name" value="Porins"/>
    <property type="match status" value="1"/>
</dbReference>
<gene>
    <name evidence="6" type="ORF">FW778_01460</name>
</gene>
<evidence type="ECO:0000256" key="3">
    <source>
        <dbReference type="ARBA" id="ARBA00023237"/>
    </source>
</evidence>
<evidence type="ECO:0000259" key="5">
    <source>
        <dbReference type="Pfam" id="PF25183"/>
    </source>
</evidence>
<feature type="chain" id="PRO_5023850040" evidence="4">
    <location>
        <begin position="22"/>
        <end position="1107"/>
    </location>
</feature>
<reference evidence="6 7" key="1">
    <citation type="submission" date="2019-09" db="EMBL/GenBank/DDBJ databases">
        <title>Draft genome sequence of Ginsengibacter sp. BR5-29.</title>
        <authorList>
            <person name="Im W.-T."/>
        </authorList>
    </citation>
    <scope>NUCLEOTIDE SEQUENCE [LARGE SCALE GENOMIC DNA]</scope>
    <source>
        <strain evidence="6 7">BR5-29</strain>
    </source>
</reference>
<protein>
    <submittedName>
        <fullName evidence="6">TonB-dependent receptor</fullName>
    </submittedName>
</protein>
<evidence type="ECO:0000256" key="2">
    <source>
        <dbReference type="ARBA" id="ARBA00023136"/>
    </source>
</evidence>
<dbReference type="Pfam" id="PF25183">
    <property type="entry name" value="OMP_b-brl_4"/>
    <property type="match status" value="1"/>
</dbReference>
<evidence type="ECO:0000256" key="4">
    <source>
        <dbReference type="SAM" id="SignalP"/>
    </source>
</evidence>
<comment type="subcellular location">
    <subcellularLocation>
        <location evidence="1">Cell outer membrane</location>
    </subcellularLocation>
</comment>
<keyword evidence="3" id="KW-0998">Cell outer membrane</keyword>
<accession>A0A5J5IIH8</accession>
<dbReference type="Gene3D" id="2.40.170.20">
    <property type="entry name" value="TonB-dependent receptor, beta-barrel domain"/>
    <property type="match status" value="1"/>
</dbReference>
<name>A0A5J5IIH8_9BACT</name>